<dbReference type="EMBL" id="JAGVWC010000012">
    <property type="protein sequence ID" value="MBS3062136.1"/>
    <property type="molecule type" value="Genomic_DNA"/>
</dbReference>
<dbReference type="GO" id="GO:0000774">
    <property type="term" value="F:adenyl-nucleotide exchange factor activity"/>
    <property type="evidence" value="ECO:0007669"/>
    <property type="project" value="InterPro"/>
</dbReference>
<dbReference type="SUPFAM" id="SSF51064">
    <property type="entry name" value="Head domain of nucleotide exchange factor GrpE"/>
    <property type="match status" value="1"/>
</dbReference>
<dbReference type="PROSITE" id="PS01071">
    <property type="entry name" value="GRPE"/>
    <property type="match status" value="1"/>
</dbReference>
<gene>
    <name evidence="7" type="ORF">J4215_06140</name>
</gene>
<feature type="region of interest" description="Disordered" evidence="6">
    <location>
        <begin position="1"/>
        <end position="40"/>
    </location>
</feature>
<dbReference type="InterPro" id="IPR009012">
    <property type="entry name" value="GrpE_head"/>
</dbReference>
<dbReference type="Gene3D" id="2.30.22.10">
    <property type="entry name" value="Head domain of nucleotide exchange factor GrpE"/>
    <property type="match status" value="1"/>
</dbReference>
<evidence type="ECO:0000256" key="1">
    <source>
        <dbReference type="ARBA" id="ARBA00009054"/>
    </source>
</evidence>
<dbReference type="PRINTS" id="PR00773">
    <property type="entry name" value="GRPEPROTEIN"/>
</dbReference>
<reference evidence="7" key="2">
    <citation type="submission" date="2021-05" db="EMBL/GenBank/DDBJ databases">
        <title>Protein family content uncovers lineage relationships and bacterial pathway maintenance mechanisms in DPANN archaea.</title>
        <authorList>
            <person name="Castelle C.J."/>
            <person name="Meheust R."/>
            <person name="Jaffe A.L."/>
            <person name="Seitz K."/>
            <person name="Gong X."/>
            <person name="Baker B.J."/>
            <person name="Banfield J.F."/>
        </authorList>
    </citation>
    <scope>NUCLEOTIDE SEQUENCE</scope>
    <source>
        <strain evidence="7">RIFCSPLOWO2_01_FULL_AR10_48_17</strain>
    </source>
</reference>
<keyword evidence="3" id="KW-0346">Stress response</keyword>
<dbReference type="PANTHER" id="PTHR21237">
    <property type="entry name" value="GRPE PROTEIN"/>
    <property type="match status" value="1"/>
</dbReference>
<dbReference type="SUPFAM" id="SSF58014">
    <property type="entry name" value="Coiled-coil domain of nucleotide exchange factor GrpE"/>
    <property type="match status" value="1"/>
</dbReference>
<feature type="coiled-coil region" evidence="5">
    <location>
        <begin position="43"/>
        <end position="77"/>
    </location>
</feature>
<evidence type="ECO:0000313" key="8">
    <source>
        <dbReference type="Proteomes" id="UP000675968"/>
    </source>
</evidence>
<name>A0A8T4LGW1_9ARCH</name>
<comment type="function">
    <text evidence="3">Participates actively in the response to hyperosmotic and heat shock by preventing the aggregation of stress-denatured proteins, in association with DnaK and GrpE. It is the nucleotide exchange factor for DnaK and may function as a thermosensor. Unfolded proteins bind initially to DnaJ; upon interaction with the DnaJ-bound protein, DnaK hydrolyzes its bound ATP, resulting in the formation of a stable complex. GrpE releases ADP from DnaK; ATP binding to DnaK triggers the release of the substrate protein, thus completing the reaction cycle. Several rounds of ATP-dependent interactions between DnaJ, DnaK and GrpE are required for fully efficient folding.</text>
</comment>
<dbReference type="GO" id="GO:0006457">
    <property type="term" value="P:protein folding"/>
    <property type="evidence" value="ECO:0007669"/>
    <property type="project" value="InterPro"/>
</dbReference>
<dbReference type="GO" id="GO:0042803">
    <property type="term" value="F:protein homodimerization activity"/>
    <property type="evidence" value="ECO:0007669"/>
    <property type="project" value="InterPro"/>
</dbReference>
<dbReference type="Gene3D" id="3.90.20.20">
    <property type="match status" value="1"/>
</dbReference>
<dbReference type="Pfam" id="PF01025">
    <property type="entry name" value="GrpE"/>
    <property type="match status" value="1"/>
</dbReference>
<dbReference type="Proteomes" id="UP000675968">
    <property type="component" value="Unassembled WGS sequence"/>
</dbReference>
<keyword evidence="5" id="KW-0175">Coiled coil</keyword>
<dbReference type="HAMAP" id="MF_01151">
    <property type="entry name" value="GrpE"/>
    <property type="match status" value="1"/>
</dbReference>
<dbReference type="GO" id="GO:0051082">
    <property type="term" value="F:unfolded protein binding"/>
    <property type="evidence" value="ECO:0007669"/>
    <property type="project" value="TreeGrafter"/>
</dbReference>
<reference evidence="7" key="1">
    <citation type="submission" date="2021-03" db="EMBL/GenBank/DDBJ databases">
        <authorList>
            <person name="Jaffe A."/>
        </authorList>
    </citation>
    <scope>NUCLEOTIDE SEQUENCE</scope>
    <source>
        <strain evidence="7">RIFCSPLOWO2_01_FULL_AR10_48_17</strain>
    </source>
</reference>
<feature type="compositionally biased region" description="Low complexity" evidence="6">
    <location>
        <begin position="27"/>
        <end position="37"/>
    </location>
</feature>
<evidence type="ECO:0000256" key="3">
    <source>
        <dbReference type="RuleBase" id="RU000639"/>
    </source>
</evidence>
<evidence type="ECO:0000256" key="4">
    <source>
        <dbReference type="RuleBase" id="RU004478"/>
    </source>
</evidence>
<comment type="caution">
    <text evidence="7">The sequence shown here is derived from an EMBL/GenBank/DDBJ whole genome shotgun (WGS) entry which is preliminary data.</text>
</comment>
<dbReference type="InterPro" id="IPR000740">
    <property type="entry name" value="GrpE"/>
</dbReference>
<keyword evidence="2 3" id="KW-0143">Chaperone</keyword>
<organism evidence="7 8">
    <name type="scientific">Candidatus Iainarchaeum sp</name>
    <dbReference type="NCBI Taxonomy" id="3101447"/>
    <lineage>
        <taxon>Archaea</taxon>
        <taxon>Candidatus Iainarchaeota</taxon>
        <taxon>Candidatus Iainarchaeia</taxon>
        <taxon>Candidatus Iainarchaeales</taxon>
        <taxon>Candidatus Iainarchaeaceae</taxon>
        <taxon>Candidatus Iainarchaeum</taxon>
    </lineage>
</organism>
<evidence type="ECO:0000256" key="6">
    <source>
        <dbReference type="SAM" id="MobiDB-lite"/>
    </source>
</evidence>
<evidence type="ECO:0000256" key="2">
    <source>
        <dbReference type="ARBA" id="ARBA00023186"/>
    </source>
</evidence>
<sequence length="191" mass="21406">MVKPPHQAPDSSETGDHGSKKTPVPPVQTTEPTPTEPSNHAKIKELEGMLLEWTQTAQRIQAEFENYQKRVLKEKAAIRETEKSRVLLGLLPFWESLQNALTHAQAPEKMGLEALSRQFSNFLASEGVKPMETVGKPFDPAVHEVVLWESVKGVGEGVITAEISKGFWLNDRVLRHAKVKINRLDEQEVKP</sequence>
<dbReference type="PANTHER" id="PTHR21237:SF23">
    <property type="entry name" value="GRPE PROTEIN HOMOLOG, MITOCHONDRIAL"/>
    <property type="match status" value="1"/>
</dbReference>
<dbReference type="InterPro" id="IPR013805">
    <property type="entry name" value="GrpE_CC"/>
</dbReference>
<proteinExistence type="inferred from homology"/>
<evidence type="ECO:0000313" key="7">
    <source>
        <dbReference type="EMBL" id="MBS3062136.1"/>
    </source>
</evidence>
<dbReference type="GO" id="GO:0051087">
    <property type="term" value="F:protein-folding chaperone binding"/>
    <property type="evidence" value="ECO:0007669"/>
    <property type="project" value="InterPro"/>
</dbReference>
<protein>
    <recommendedName>
        <fullName evidence="3">Protein GrpE</fullName>
    </recommendedName>
</protein>
<accession>A0A8T4LGW1</accession>
<dbReference type="CDD" id="cd00446">
    <property type="entry name" value="GrpE"/>
    <property type="match status" value="1"/>
</dbReference>
<comment type="similarity">
    <text evidence="1 4">Belongs to the GrpE family.</text>
</comment>
<evidence type="ECO:0000256" key="5">
    <source>
        <dbReference type="SAM" id="Coils"/>
    </source>
</evidence>
<dbReference type="AlphaFoldDB" id="A0A8T4LGW1"/>